<dbReference type="InterPro" id="IPR015915">
    <property type="entry name" value="Kelch-typ_b-propeller"/>
</dbReference>
<evidence type="ECO:0000256" key="1">
    <source>
        <dbReference type="SAM" id="MobiDB-lite"/>
    </source>
</evidence>
<gene>
    <name evidence="2" type="ORF">GSLYS_00021952001</name>
</gene>
<dbReference type="Gene3D" id="2.120.10.80">
    <property type="entry name" value="Kelch-type beta propeller"/>
    <property type="match status" value="1"/>
</dbReference>
<proteinExistence type="predicted"/>
<accession>A0AAV2IQC2</accession>
<comment type="caution">
    <text evidence="2">The sequence shown here is derived from an EMBL/GenBank/DDBJ whole genome shotgun (WGS) entry which is preliminary data.</text>
</comment>
<feature type="non-terminal residue" evidence="2">
    <location>
        <position position="1"/>
    </location>
</feature>
<feature type="non-terminal residue" evidence="2">
    <location>
        <position position="405"/>
    </location>
</feature>
<evidence type="ECO:0000313" key="2">
    <source>
        <dbReference type="EMBL" id="CAL1548635.1"/>
    </source>
</evidence>
<reference evidence="2 3" key="1">
    <citation type="submission" date="2024-04" db="EMBL/GenBank/DDBJ databases">
        <authorList>
            <consortium name="Genoscope - CEA"/>
            <person name="William W."/>
        </authorList>
    </citation>
    <scope>NUCLEOTIDE SEQUENCE [LARGE SCALE GENOMIC DNA]</scope>
</reference>
<keyword evidence="3" id="KW-1185">Reference proteome</keyword>
<dbReference type="AlphaFoldDB" id="A0AAV2IQC2"/>
<name>A0AAV2IQC2_LYMST</name>
<dbReference type="Proteomes" id="UP001497497">
    <property type="component" value="Unassembled WGS sequence"/>
</dbReference>
<dbReference type="SUPFAM" id="SSF117281">
    <property type="entry name" value="Kelch motif"/>
    <property type="match status" value="1"/>
</dbReference>
<protein>
    <submittedName>
        <fullName evidence="2">Uncharacterized protein</fullName>
    </submittedName>
</protein>
<dbReference type="EMBL" id="CAXITT010001499">
    <property type="protein sequence ID" value="CAL1548635.1"/>
    <property type="molecule type" value="Genomic_DNA"/>
</dbReference>
<feature type="compositionally biased region" description="Basic and acidic residues" evidence="1">
    <location>
        <begin position="17"/>
        <end position="35"/>
    </location>
</feature>
<feature type="region of interest" description="Disordered" evidence="1">
    <location>
        <begin position="14"/>
        <end position="57"/>
    </location>
</feature>
<organism evidence="2 3">
    <name type="scientific">Lymnaea stagnalis</name>
    <name type="common">Great pond snail</name>
    <name type="synonym">Helix stagnalis</name>
    <dbReference type="NCBI Taxonomy" id="6523"/>
    <lineage>
        <taxon>Eukaryota</taxon>
        <taxon>Metazoa</taxon>
        <taxon>Spiralia</taxon>
        <taxon>Lophotrochozoa</taxon>
        <taxon>Mollusca</taxon>
        <taxon>Gastropoda</taxon>
        <taxon>Heterobranchia</taxon>
        <taxon>Euthyneura</taxon>
        <taxon>Panpulmonata</taxon>
        <taxon>Hygrophila</taxon>
        <taxon>Lymnaeoidea</taxon>
        <taxon>Lymnaeidae</taxon>
        <taxon>Lymnaea</taxon>
    </lineage>
</organism>
<evidence type="ECO:0000313" key="3">
    <source>
        <dbReference type="Proteomes" id="UP001497497"/>
    </source>
</evidence>
<sequence length="405" mass="45710">LDDNCVCLEQPIQGKDLSTDGTKKEVSPEETDSKTESTVSQVLDQTEKSDPLQQNNNMKRKVDGERHTYLVPLLDAARTCLASASFLGRLVKHRLIEANPQAKTIILNAIIYHTYRNGTWSKAALHRDCSELGNFGVVCSGAGKFDAYSMTEDTFLSMKNCPGCVHSVHLVVFDDELYACGRKAKKDVTSKLFLFRGNAWKKVTEIPGGQLFLLSYNNSILVLNSERKIISSLKPKEMDKFQENFETLPENGKFEYALLYDSKLLVFLAENVEGIEETAVHCLDLLNMNWTKFKNLEGPAKHLISFQDGENHYVIQRNGNAWRLENTKVKLVSFHFIGKLWTSDVVLHGAVHYKDRLTLFGDDPTNYPENTESDLPDFPYSSNFWGQNDTCSNFLPVILAKSCLS</sequence>